<proteinExistence type="predicted"/>
<evidence type="ECO:0000313" key="3">
    <source>
        <dbReference type="Proteomes" id="UP000231154"/>
    </source>
</evidence>
<organism evidence="2 3">
    <name type="scientific">Candidatus Berkelbacteria bacterium CG11_big_fil_rev_8_21_14_0_20_42_15</name>
    <dbReference type="NCBI Taxonomy" id="1974517"/>
    <lineage>
        <taxon>Bacteria</taxon>
        <taxon>Candidatus Berkelbacteria</taxon>
    </lineage>
</organism>
<comment type="caution">
    <text evidence="2">The sequence shown here is derived from an EMBL/GenBank/DDBJ whole genome shotgun (WGS) entry which is preliminary data.</text>
</comment>
<gene>
    <name evidence="2" type="ORF">COV40_00890</name>
</gene>
<feature type="non-terminal residue" evidence="2">
    <location>
        <position position="1"/>
    </location>
</feature>
<feature type="transmembrane region" description="Helical" evidence="1">
    <location>
        <begin position="49"/>
        <end position="70"/>
    </location>
</feature>
<reference evidence="2 3" key="1">
    <citation type="submission" date="2017-09" db="EMBL/GenBank/DDBJ databases">
        <title>Depth-based differentiation of microbial function through sediment-hosted aquifers and enrichment of novel symbionts in the deep terrestrial subsurface.</title>
        <authorList>
            <person name="Probst A.J."/>
            <person name="Ladd B."/>
            <person name="Jarett J.K."/>
            <person name="Geller-Mcgrath D.E."/>
            <person name="Sieber C.M."/>
            <person name="Emerson J.B."/>
            <person name="Anantharaman K."/>
            <person name="Thomas B.C."/>
            <person name="Malmstrom R."/>
            <person name="Stieglmeier M."/>
            <person name="Klingl A."/>
            <person name="Woyke T."/>
            <person name="Ryan C.M."/>
            <person name="Banfield J.F."/>
        </authorList>
    </citation>
    <scope>NUCLEOTIDE SEQUENCE [LARGE SCALE GENOMIC DNA]</scope>
    <source>
        <strain evidence="2">CG11_big_fil_rev_8_21_14_0_20_42_15</strain>
    </source>
</reference>
<dbReference type="EMBL" id="PCXF01000024">
    <property type="protein sequence ID" value="PIR27428.1"/>
    <property type="molecule type" value="Genomic_DNA"/>
</dbReference>
<evidence type="ECO:0000256" key="1">
    <source>
        <dbReference type="SAM" id="Phobius"/>
    </source>
</evidence>
<keyword evidence="1" id="KW-1133">Transmembrane helix</keyword>
<keyword evidence="1" id="KW-0812">Transmembrane</keyword>
<accession>A0A2H0PZI0</accession>
<dbReference type="Proteomes" id="UP000231154">
    <property type="component" value="Unassembled WGS sequence"/>
</dbReference>
<keyword evidence="1" id="KW-0472">Membrane</keyword>
<protein>
    <submittedName>
        <fullName evidence="2">Uncharacterized protein</fullName>
    </submittedName>
</protein>
<name>A0A2H0PZI0_9BACT</name>
<dbReference type="AlphaFoldDB" id="A0A2H0PZI0"/>
<sequence>KDESLYHFIGLDSGAMYKVELIAKNDKDKTSTPAITYGATEYPEEITSFFNRLTIVGCVLILGLLGYLVYRVIVTRKAKTD</sequence>
<evidence type="ECO:0000313" key="2">
    <source>
        <dbReference type="EMBL" id="PIR27428.1"/>
    </source>
</evidence>